<dbReference type="EMBL" id="CP066558">
    <property type="protein sequence ID" value="QQF82121.1"/>
    <property type="molecule type" value="Genomic_DNA"/>
</dbReference>
<evidence type="ECO:0000313" key="3">
    <source>
        <dbReference type="EMBL" id="QQF82121.1"/>
    </source>
</evidence>
<dbReference type="RefSeq" id="WP_075294221.1">
    <property type="nucleotide sequence ID" value="NZ_CP018802.1"/>
</dbReference>
<organism evidence="3 4">
    <name type="scientific">Histophilus somni</name>
    <name type="common">Haemophilus somnus</name>
    <dbReference type="NCBI Taxonomy" id="731"/>
    <lineage>
        <taxon>Bacteria</taxon>
        <taxon>Pseudomonadati</taxon>
        <taxon>Pseudomonadota</taxon>
        <taxon>Gammaproteobacteria</taxon>
        <taxon>Pasteurellales</taxon>
        <taxon>Pasteurellaceae</taxon>
        <taxon>Histophilus</taxon>
    </lineage>
</organism>
<evidence type="ECO:0000259" key="2">
    <source>
        <dbReference type="Pfam" id="PF10145"/>
    </source>
</evidence>
<keyword evidence="4" id="KW-1185">Reference proteome</keyword>
<feature type="domain" description="Phage tail tape measure protein" evidence="2">
    <location>
        <begin position="186"/>
        <end position="402"/>
    </location>
</feature>
<feature type="compositionally biased region" description="Basic and acidic residues" evidence="1">
    <location>
        <begin position="1"/>
        <end position="13"/>
    </location>
</feature>
<dbReference type="Proteomes" id="UP000595373">
    <property type="component" value="Chromosome"/>
</dbReference>
<protein>
    <submittedName>
        <fullName evidence="3">Phage tail tape measure protein</fullName>
    </submittedName>
</protein>
<evidence type="ECO:0000256" key="1">
    <source>
        <dbReference type="SAM" id="MobiDB-lite"/>
    </source>
</evidence>
<dbReference type="AlphaFoldDB" id="A0A9Q6YZ93"/>
<reference evidence="3 4" key="1">
    <citation type="submission" date="2020-12" db="EMBL/GenBank/DDBJ databases">
        <title>ASc-MMNZ-VFA-070.</title>
        <authorList>
            <person name="Schryvers A."/>
            <person name="Mostafa Nazari M."/>
            <person name="Farshchi Andisi V."/>
            <person name="Timsit E."/>
            <person name="Walter Morck D."/>
        </authorList>
    </citation>
    <scope>NUCLEOTIDE SEQUENCE [LARGE SCALE GENOMIC DNA]</scope>
    <source>
        <strain evidence="3 4">ASc-MMNZ-VFA-070</strain>
    </source>
</reference>
<dbReference type="InterPro" id="IPR010090">
    <property type="entry name" value="Phage_tape_meas"/>
</dbReference>
<gene>
    <name evidence="3" type="ORF">JFL49_08700</name>
</gene>
<feature type="compositionally biased region" description="Polar residues" evidence="1">
    <location>
        <begin position="34"/>
        <end position="48"/>
    </location>
</feature>
<evidence type="ECO:0000313" key="4">
    <source>
        <dbReference type="Proteomes" id="UP000595373"/>
    </source>
</evidence>
<name>A0A9Q6YZ93_HISSO</name>
<proteinExistence type="predicted"/>
<sequence length="710" mass="76608">MSKNMKVEIEVTAKDSAAPVINKTTQETKKSFKQTEQAAQQSSKSQTEAARKTAQAREILGVRSERTIRRELIQTRVAYERLKRSGVASQNELQRAAEVTKKRVQELNTELGKTSFGDKMRGVGRGIMNIGAGIVAGSMVVAPKMMAAADYDMALARIADTGYSGGSIEEKNLGKEKIHQAIKTSVTQYGGTKEEALSAINELMAQGKVSVESALALLPTIQKNATATGASSAELTNMVNAMLQFGIKESEIQTALDYMNASGKAGGFELKDMAQYFPQVLANAGYAGLSGLEDLKKVGVNLQQVYGVSGGASETATNLNNYYAKVKAVSTANNLEKLEFTDAKGKKVGIDMKKSMQHYMNQGQNASEAMLSIIGDVLKHDKEYQALLTKYRQAQDKDKKAVMQKIAKYIEGTKVAEIMPDLQAGLATYAMRNDQKTAENVTAQYGIADKGDYNNDSFQYISQQSAFAFQQAKNNYEMEQIENFNKANNIAAEVAKEYSGFAQEFPNLNHALVGATEAVKAFGAALIGSELMKMLGGKIPLGRGGLGNIFRGGVNVATQTATASAVSTGASAGAGALAPIVAGAFGLFYSKELNEGELDKVLLMNKVASGEATPTELAQADAMYAKTRQDIEERRKRREAHQEMPFTQEQQAEYNRALAPILATLPEKIRMDTDVVGKTLSSAIEVRLASQSHTIANNITVELDGRVIAE</sequence>
<accession>A0A9Q6YZ93</accession>
<feature type="region of interest" description="Disordered" evidence="1">
    <location>
        <begin position="1"/>
        <end position="52"/>
    </location>
</feature>
<dbReference type="Pfam" id="PF10145">
    <property type="entry name" value="PhageMin_Tail"/>
    <property type="match status" value="1"/>
</dbReference>